<gene>
    <name evidence="2" type="ORF">CATMQ487_48480</name>
</gene>
<dbReference type="InterPro" id="IPR009956">
    <property type="entry name" value="Post-segregation_anti-tox_CcdA"/>
</dbReference>
<dbReference type="Proteomes" id="UP001057498">
    <property type="component" value="Chromosome"/>
</dbReference>
<proteinExistence type="predicted"/>
<evidence type="ECO:0000313" key="2">
    <source>
        <dbReference type="EMBL" id="BDI07878.1"/>
    </source>
</evidence>
<protein>
    <recommendedName>
        <fullName evidence="4">Post-segregation antitoxin CcdA</fullName>
    </recommendedName>
</protein>
<keyword evidence="3" id="KW-1185">Reference proteome</keyword>
<evidence type="ECO:0000313" key="3">
    <source>
        <dbReference type="Proteomes" id="UP001057498"/>
    </source>
</evidence>
<dbReference type="EMBL" id="AP025730">
    <property type="protein sequence ID" value="BDI07878.1"/>
    <property type="molecule type" value="Genomic_DNA"/>
</dbReference>
<name>A0ABM7YT90_9BURK</name>
<organism evidence="2 3">
    <name type="scientific">Sphaerotilus microaerophilus</name>
    <dbReference type="NCBI Taxonomy" id="2914710"/>
    <lineage>
        <taxon>Bacteria</taxon>
        <taxon>Pseudomonadati</taxon>
        <taxon>Pseudomonadota</taxon>
        <taxon>Betaproteobacteria</taxon>
        <taxon>Burkholderiales</taxon>
        <taxon>Sphaerotilaceae</taxon>
        <taxon>Sphaerotilus</taxon>
    </lineage>
</organism>
<evidence type="ECO:0008006" key="4">
    <source>
        <dbReference type="Google" id="ProtNLM"/>
    </source>
</evidence>
<keyword evidence="1" id="KW-1277">Toxin-antitoxin system</keyword>
<reference evidence="2" key="1">
    <citation type="submission" date="2022-04" db="EMBL/GenBank/DDBJ databases">
        <title>Whole genome sequence of Sphaerotilus sp. FB-5.</title>
        <authorList>
            <person name="Takeda M."/>
            <person name="Narihara S."/>
            <person name="Akimoto M."/>
            <person name="Akimoto R."/>
            <person name="Nishiyashiki S."/>
            <person name="Murakami T."/>
        </authorList>
    </citation>
    <scope>NUCLEOTIDE SEQUENCE</scope>
    <source>
        <strain evidence="2">FB-5</strain>
    </source>
</reference>
<dbReference type="RefSeq" id="WP_251971033.1">
    <property type="nucleotide sequence ID" value="NZ_AP025730.1"/>
</dbReference>
<dbReference type="Pfam" id="PF07362">
    <property type="entry name" value="CcdA"/>
    <property type="match status" value="1"/>
</dbReference>
<sequence length="80" mass="8512">MTIRAASSTRKATNITVDAALLAQAKALKINVSQASEAGLRQAVAEAEAGQWLRANSAALDSSNAYVERHGLPLARFRNF</sequence>
<evidence type="ECO:0000256" key="1">
    <source>
        <dbReference type="ARBA" id="ARBA00022649"/>
    </source>
</evidence>
<accession>A0ABM7YT90</accession>